<evidence type="ECO:0000313" key="3">
    <source>
        <dbReference type="Proteomes" id="UP000584867"/>
    </source>
</evidence>
<dbReference type="RefSeq" id="WP_184256788.1">
    <property type="nucleotide sequence ID" value="NZ_JACHIO010000012.1"/>
</dbReference>
<accession>A0A7W7ZRA5</accession>
<feature type="chain" id="PRO_5031054589" description="Lipoprotein" evidence="1">
    <location>
        <begin position="19"/>
        <end position="173"/>
    </location>
</feature>
<dbReference type="EMBL" id="JACHIO010000012">
    <property type="protein sequence ID" value="MBB5064686.1"/>
    <property type="molecule type" value="Genomic_DNA"/>
</dbReference>
<comment type="caution">
    <text evidence="2">The sequence shown here is derived from an EMBL/GenBank/DDBJ whole genome shotgun (WGS) entry which is preliminary data.</text>
</comment>
<dbReference type="Proteomes" id="UP000584867">
    <property type="component" value="Unassembled WGS sequence"/>
</dbReference>
<sequence>MKTLLLLFSLSLASIAHAQTTWKGLSFGESRDNVRAALAAQNFDVETSQEGSLQSVNDYQLLLPGMKNALPLRADFRFTSAGGLMDVTLSLDLAAMRQSFPNIAGENALLAFASARLTRALTDKYAAPISRQAGCGADACTINWRDPGQSVELNWLTHAPKLFIRYQMLTPDL</sequence>
<gene>
    <name evidence="2" type="ORF">HDF15_003046</name>
</gene>
<protein>
    <recommendedName>
        <fullName evidence="4">Lipoprotein</fullName>
    </recommendedName>
</protein>
<proteinExistence type="predicted"/>
<organism evidence="2 3">
    <name type="scientific">Granulicella mallensis</name>
    <dbReference type="NCBI Taxonomy" id="940614"/>
    <lineage>
        <taxon>Bacteria</taxon>
        <taxon>Pseudomonadati</taxon>
        <taxon>Acidobacteriota</taxon>
        <taxon>Terriglobia</taxon>
        <taxon>Terriglobales</taxon>
        <taxon>Acidobacteriaceae</taxon>
        <taxon>Granulicella</taxon>
    </lineage>
</organism>
<evidence type="ECO:0000313" key="2">
    <source>
        <dbReference type="EMBL" id="MBB5064686.1"/>
    </source>
</evidence>
<feature type="signal peptide" evidence="1">
    <location>
        <begin position="1"/>
        <end position="18"/>
    </location>
</feature>
<name>A0A7W7ZRA5_9BACT</name>
<evidence type="ECO:0008006" key="4">
    <source>
        <dbReference type="Google" id="ProtNLM"/>
    </source>
</evidence>
<dbReference type="AlphaFoldDB" id="A0A7W7ZRA5"/>
<reference evidence="2 3" key="1">
    <citation type="submission" date="2020-08" db="EMBL/GenBank/DDBJ databases">
        <title>Genomic Encyclopedia of Type Strains, Phase IV (KMG-V): Genome sequencing to study the core and pangenomes of soil and plant-associated prokaryotes.</title>
        <authorList>
            <person name="Whitman W."/>
        </authorList>
    </citation>
    <scope>NUCLEOTIDE SEQUENCE [LARGE SCALE GENOMIC DNA]</scope>
    <source>
        <strain evidence="2 3">X5P3</strain>
    </source>
</reference>
<keyword evidence="1" id="KW-0732">Signal</keyword>
<evidence type="ECO:0000256" key="1">
    <source>
        <dbReference type="SAM" id="SignalP"/>
    </source>
</evidence>